<evidence type="ECO:0000313" key="2">
    <source>
        <dbReference type="Proteomes" id="UP000805649"/>
    </source>
</evidence>
<keyword evidence="2" id="KW-1185">Reference proteome</keyword>
<dbReference type="EMBL" id="VUJX02000001">
    <property type="protein sequence ID" value="KAL0945013.1"/>
    <property type="molecule type" value="Genomic_DNA"/>
</dbReference>
<sequence length="118" mass="13274">MEYLTAPPGQKWKGEINYLYSIANANCAVPPGPRVCARVSCSNGAGIWLCNDKTVQVNRRCGNIPDYVYSIFSQCKEYVWAGQCPIRGCSYPEPGWWYFRGQQFDTENFNVIVGKASC</sequence>
<proteinExistence type="predicted"/>
<protein>
    <submittedName>
        <fullName evidence="1">Secreted protein</fullName>
    </submittedName>
</protein>
<gene>
    <name evidence="1" type="ORF">CTRU02_202900</name>
</gene>
<name>A0ACC3ZLX1_COLTU</name>
<organism evidence="1 2">
    <name type="scientific">Colletotrichum truncatum</name>
    <name type="common">Anthracnose fungus</name>
    <name type="synonym">Colletotrichum capsici</name>
    <dbReference type="NCBI Taxonomy" id="5467"/>
    <lineage>
        <taxon>Eukaryota</taxon>
        <taxon>Fungi</taxon>
        <taxon>Dikarya</taxon>
        <taxon>Ascomycota</taxon>
        <taxon>Pezizomycotina</taxon>
        <taxon>Sordariomycetes</taxon>
        <taxon>Hypocreomycetidae</taxon>
        <taxon>Glomerellales</taxon>
        <taxon>Glomerellaceae</taxon>
        <taxon>Colletotrichum</taxon>
        <taxon>Colletotrichum truncatum species complex</taxon>
    </lineage>
</organism>
<evidence type="ECO:0000313" key="1">
    <source>
        <dbReference type="EMBL" id="KAL0945013.1"/>
    </source>
</evidence>
<accession>A0ACC3ZLX1</accession>
<comment type="caution">
    <text evidence="1">The sequence shown here is derived from an EMBL/GenBank/DDBJ whole genome shotgun (WGS) entry which is preliminary data.</text>
</comment>
<reference evidence="1 2" key="1">
    <citation type="journal article" date="2020" name="Phytopathology">
        <title>Genome Sequence Resources of Colletotrichum truncatum, C. plurivorum, C. musicola, and C. sojae: Four Species Pathogenic to Soybean (Glycine max).</title>
        <authorList>
            <person name="Rogerio F."/>
            <person name="Boufleur T.R."/>
            <person name="Ciampi-Guillardi M."/>
            <person name="Sukno S.A."/>
            <person name="Thon M.R."/>
            <person name="Massola Junior N.S."/>
            <person name="Baroncelli R."/>
        </authorList>
    </citation>
    <scope>NUCLEOTIDE SEQUENCE [LARGE SCALE GENOMIC DNA]</scope>
    <source>
        <strain evidence="1 2">CMES1059</strain>
    </source>
</reference>
<dbReference type="Proteomes" id="UP000805649">
    <property type="component" value="Unassembled WGS sequence"/>
</dbReference>